<dbReference type="AlphaFoldDB" id="A0AAD2H2B8"/>
<keyword evidence="3" id="KW-1185">Reference proteome</keyword>
<gene>
    <name evidence="2" type="ORF">MYCIT1_LOCUS8067</name>
</gene>
<feature type="non-terminal residue" evidence="2">
    <location>
        <position position="1"/>
    </location>
</feature>
<feature type="compositionally biased region" description="Basic residues" evidence="1">
    <location>
        <begin position="1"/>
        <end position="12"/>
    </location>
</feature>
<proteinExistence type="predicted"/>
<dbReference type="EMBL" id="CAVNYO010000109">
    <property type="protein sequence ID" value="CAK5266372.1"/>
    <property type="molecule type" value="Genomic_DNA"/>
</dbReference>
<feature type="region of interest" description="Disordered" evidence="1">
    <location>
        <begin position="1"/>
        <end position="119"/>
    </location>
</feature>
<reference evidence="2" key="1">
    <citation type="submission" date="2023-11" db="EMBL/GenBank/DDBJ databases">
        <authorList>
            <person name="De Vega J J."/>
            <person name="De Vega J J."/>
        </authorList>
    </citation>
    <scope>NUCLEOTIDE SEQUENCE</scope>
</reference>
<accession>A0AAD2H2B8</accession>
<evidence type="ECO:0000313" key="2">
    <source>
        <dbReference type="EMBL" id="CAK5266372.1"/>
    </source>
</evidence>
<organism evidence="2 3">
    <name type="scientific">Mycena citricolor</name>
    <dbReference type="NCBI Taxonomy" id="2018698"/>
    <lineage>
        <taxon>Eukaryota</taxon>
        <taxon>Fungi</taxon>
        <taxon>Dikarya</taxon>
        <taxon>Basidiomycota</taxon>
        <taxon>Agaricomycotina</taxon>
        <taxon>Agaricomycetes</taxon>
        <taxon>Agaricomycetidae</taxon>
        <taxon>Agaricales</taxon>
        <taxon>Marasmiineae</taxon>
        <taxon>Mycenaceae</taxon>
        <taxon>Mycena</taxon>
    </lineage>
</organism>
<comment type="caution">
    <text evidence="2">The sequence shown here is derived from an EMBL/GenBank/DDBJ whole genome shotgun (WGS) entry which is preliminary data.</text>
</comment>
<evidence type="ECO:0000256" key="1">
    <source>
        <dbReference type="SAM" id="MobiDB-lite"/>
    </source>
</evidence>
<dbReference type="Proteomes" id="UP001295794">
    <property type="component" value="Unassembled WGS sequence"/>
</dbReference>
<feature type="compositionally biased region" description="Basic residues" evidence="1">
    <location>
        <begin position="56"/>
        <end position="86"/>
    </location>
</feature>
<name>A0AAD2H2B8_9AGAR</name>
<protein>
    <submittedName>
        <fullName evidence="2">Uncharacterized protein</fullName>
    </submittedName>
</protein>
<sequence>PHIRRPTTHHTSHICQLRSNGDAGHEGRDSRASGIPTEIGGVHEERQGLEGSRTPRAGKRTGTRPIGRRRGQCRLRPRMNTKRRGHDRLWPSQPPPSPYDHVPCILPMSMRRPETPLET</sequence>
<evidence type="ECO:0000313" key="3">
    <source>
        <dbReference type="Proteomes" id="UP001295794"/>
    </source>
</evidence>